<dbReference type="SUPFAM" id="SSF56281">
    <property type="entry name" value="Metallo-hydrolase/oxidoreductase"/>
    <property type="match status" value="1"/>
</dbReference>
<accession>A0ABS8DI33</accession>
<evidence type="ECO:0000313" key="3">
    <source>
        <dbReference type="Proteomes" id="UP001299546"/>
    </source>
</evidence>
<organism evidence="2 3">
    <name type="scientific">Bariatricus massiliensis</name>
    <dbReference type="NCBI Taxonomy" id="1745713"/>
    <lineage>
        <taxon>Bacteria</taxon>
        <taxon>Bacillati</taxon>
        <taxon>Bacillota</taxon>
        <taxon>Clostridia</taxon>
        <taxon>Lachnospirales</taxon>
        <taxon>Lachnospiraceae</taxon>
        <taxon>Bariatricus</taxon>
    </lineage>
</organism>
<dbReference type="EMBL" id="JAJCIS010000008">
    <property type="protein sequence ID" value="MCB7388087.1"/>
    <property type="molecule type" value="Genomic_DNA"/>
</dbReference>
<dbReference type="RefSeq" id="WP_066730930.1">
    <property type="nucleotide sequence ID" value="NZ_JAJCIQ010000004.1"/>
</dbReference>
<evidence type="ECO:0000259" key="1">
    <source>
        <dbReference type="Pfam" id="PF00753"/>
    </source>
</evidence>
<dbReference type="InterPro" id="IPR001279">
    <property type="entry name" value="Metallo-B-lactamas"/>
</dbReference>
<reference evidence="2 3" key="1">
    <citation type="submission" date="2021-10" db="EMBL/GenBank/DDBJ databases">
        <title>Collection of gut derived symbiotic bacterial strains cultured from healthy donors.</title>
        <authorList>
            <person name="Lin H."/>
            <person name="Littmann E."/>
            <person name="Kohout C."/>
            <person name="Pamer E.G."/>
        </authorList>
    </citation>
    <scope>NUCLEOTIDE SEQUENCE [LARGE SCALE GENOMIC DNA]</scope>
    <source>
        <strain evidence="2 3">DFI.1.165</strain>
    </source>
</reference>
<dbReference type="CDD" id="cd07713">
    <property type="entry name" value="DHPS-like_MBL-fold"/>
    <property type="match status" value="1"/>
</dbReference>
<dbReference type="PANTHER" id="PTHR13754:SF13">
    <property type="entry name" value="METALLO-BETA-LACTAMASE SUPERFAMILY PROTEIN (AFU_ORTHOLOGUE AFUA_3G07630)"/>
    <property type="match status" value="1"/>
</dbReference>
<dbReference type="Gene3D" id="3.60.15.10">
    <property type="entry name" value="Ribonuclease Z/Hydroxyacylglutathione hydrolase-like"/>
    <property type="match status" value="1"/>
</dbReference>
<proteinExistence type="predicted"/>
<dbReference type="Pfam" id="PF00753">
    <property type="entry name" value="Lactamase_B"/>
    <property type="match status" value="1"/>
</dbReference>
<dbReference type="InterPro" id="IPR036866">
    <property type="entry name" value="RibonucZ/Hydroxyglut_hydro"/>
</dbReference>
<dbReference type="PANTHER" id="PTHR13754">
    <property type="entry name" value="METALLO-BETA-LACTAMASE SUPERFAMILY PROTEIN"/>
    <property type="match status" value="1"/>
</dbReference>
<comment type="caution">
    <text evidence="2">The sequence shown here is derived from an EMBL/GenBank/DDBJ whole genome shotgun (WGS) entry which is preliminary data.</text>
</comment>
<name>A0ABS8DI33_9FIRM</name>
<keyword evidence="3" id="KW-1185">Reference proteome</keyword>
<gene>
    <name evidence="2" type="ORF">LIZ65_12400</name>
</gene>
<sequence>MKIVVLIENRGPDQLETEHGLSFYIEYDGRKYLLDSGSTAKFMENAKLLNVDLKEVDEAVLSHAHYDHCGGFDELLKYNTRAGLYLRAGTKENCYSMVTKGEEYIGIPRGFLKKWSERIHYIGGDYSLAKGVYLIPHKINCEARTQKSGMFVKTSKGDRPDTFAHEQTMVFHTLKGMVLINSCSHAGIDTIIREVKETFPDKSIYAVLGGFHLMRHTPEQLAYTDGEVQKLAQLLLEEDIEHIYTGHCTGTKGYEIMKKTLGERIEYMETGKTIEL</sequence>
<feature type="domain" description="Metallo-beta-lactamase" evidence="1">
    <location>
        <begin position="20"/>
        <end position="77"/>
    </location>
</feature>
<protein>
    <submittedName>
        <fullName evidence="2">MBL fold metallo-hydrolase</fullName>
    </submittedName>
</protein>
<dbReference type="Proteomes" id="UP001299546">
    <property type="component" value="Unassembled WGS sequence"/>
</dbReference>
<dbReference type="InterPro" id="IPR052926">
    <property type="entry name" value="Metallo-beta-lactamase_dom"/>
</dbReference>
<dbReference type="InterPro" id="IPR041712">
    <property type="entry name" value="DHPS-like_MBL-fold"/>
</dbReference>
<evidence type="ECO:0000313" key="2">
    <source>
        <dbReference type="EMBL" id="MCB7388087.1"/>
    </source>
</evidence>